<dbReference type="Proteomes" id="UP000569005">
    <property type="component" value="Unassembled WGS sequence"/>
</dbReference>
<keyword evidence="2" id="KW-1185">Reference proteome</keyword>
<protein>
    <submittedName>
        <fullName evidence="1">Thiosulfate reductase cytochrome b subunit</fullName>
    </submittedName>
</protein>
<comment type="caution">
    <text evidence="1">The sequence shown here is derived from an EMBL/GenBank/DDBJ whole genome shotgun (WGS) entry which is preliminary data.</text>
</comment>
<sequence>MPEKPKDRSEPGETLQPAAEIPAAESPAEKVDAAPEALRVPIASAGSKAVDEPVAAAASGVPEPVASPVEVVAAPVEAREPAATIRLEKKHPLAIRWMHWVNFPVLFTMIWSGLLIYWNDSDNAYQHPHAVYRVGVGSLTVVRLFPPWFWKLINAPYRVTEGLGYHFFFMWIFAINGILYVSYLLISGEWRVLLPERRSFMDAIHVTLVDLHLRKGLPPQKKYNGAQKIAYTAVILMGLGSLVTGLSIYKPTQVHWITSLLGGYEMARWEHFWLTIGFCAFFVVHVGQVILAGWNNFRSMVSGYEIVPAVKASLDEERRTG</sequence>
<reference evidence="1" key="1">
    <citation type="submission" date="2020-08" db="EMBL/GenBank/DDBJ databases">
        <title>Genomic Encyclopedia of Type Strains, Phase IV (KMG-V): Genome sequencing to study the core and pangenomes of soil and plant-associated prokaryotes.</title>
        <authorList>
            <person name="Whitman W."/>
        </authorList>
    </citation>
    <scope>NUCLEOTIDE SEQUENCE</scope>
    <source>
        <strain evidence="1">M8UP15</strain>
    </source>
</reference>
<accession>A0ACC5P179</accession>
<organism evidence="1 2">
    <name type="scientific">Tunturiibacter gelidiferens</name>
    <dbReference type="NCBI Taxonomy" id="3069689"/>
    <lineage>
        <taxon>Bacteria</taxon>
        <taxon>Pseudomonadati</taxon>
        <taxon>Acidobacteriota</taxon>
        <taxon>Terriglobia</taxon>
        <taxon>Terriglobales</taxon>
        <taxon>Acidobacteriaceae</taxon>
        <taxon>Tunturiibacter</taxon>
    </lineage>
</organism>
<dbReference type="EMBL" id="JACHEA010000001">
    <property type="protein sequence ID" value="MBB5340573.1"/>
    <property type="molecule type" value="Genomic_DNA"/>
</dbReference>
<evidence type="ECO:0000313" key="1">
    <source>
        <dbReference type="EMBL" id="MBB5340573.1"/>
    </source>
</evidence>
<name>A0ACC5P179_9BACT</name>
<gene>
    <name evidence="1" type="ORF">HDF13_002906</name>
</gene>
<proteinExistence type="predicted"/>
<evidence type="ECO:0000313" key="2">
    <source>
        <dbReference type="Proteomes" id="UP000569005"/>
    </source>
</evidence>